<feature type="signal peptide" evidence="1">
    <location>
        <begin position="1"/>
        <end position="26"/>
    </location>
</feature>
<evidence type="ECO:0000256" key="1">
    <source>
        <dbReference type="SAM" id="SignalP"/>
    </source>
</evidence>
<proteinExistence type="predicted"/>
<dbReference type="RefSeq" id="WP_208262704.1">
    <property type="nucleotide sequence ID" value="NZ_JAGEOJ010000026.1"/>
</dbReference>
<gene>
    <name evidence="2" type="ORF">J4573_45950</name>
</gene>
<evidence type="ECO:0000313" key="3">
    <source>
        <dbReference type="Proteomes" id="UP000669179"/>
    </source>
</evidence>
<keyword evidence="3" id="KW-1185">Reference proteome</keyword>
<protein>
    <submittedName>
        <fullName evidence="2">Uncharacterized protein</fullName>
    </submittedName>
</protein>
<comment type="caution">
    <text evidence="2">The sequence shown here is derived from an EMBL/GenBank/DDBJ whole genome shotgun (WGS) entry which is preliminary data.</text>
</comment>
<dbReference type="EMBL" id="JAGEOJ010000026">
    <property type="protein sequence ID" value="MBO2454501.1"/>
    <property type="molecule type" value="Genomic_DNA"/>
</dbReference>
<dbReference type="Proteomes" id="UP000669179">
    <property type="component" value="Unassembled WGS sequence"/>
</dbReference>
<dbReference type="AlphaFoldDB" id="A0A939PTI7"/>
<feature type="chain" id="PRO_5037567205" evidence="1">
    <location>
        <begin position="27"/>
        <end position="157"/>
    </location>
</feature>
<name>A0A939PTI7_9ACTN</name>
<sequence>MMLRKLAVAGVAGGVVGLVLVAPAHADTTGSSAKAPAACSFGKPTKFSKVVELKRGSVHAGTKWHPNGSVTGRYEKWHKSQEGEGYYAPYGKAKTRYFAAKPVVCLIGHDKQGRLTLHKASRTQLRATVNKRYTWRDFGLVYNKQGRVTKLVQIYHP</sequence>
<evidence type="ECO:0000313" key="2">
    <source>
        <dbReference type="EMBL" id="MBO2454501.1"/>
    </source>
</evidence>
<accession>A0A939PTI7</accession>
<organism evidence="2 3">
    <name type="scientific">Actinomadura barringtoniae</name>
    <dbReference type="NCBI Taxonomy" id="1427535"/>
    <lineage>
        <taxon>Bacteria</taxon>
        <taxon>Bacillati</taxon>
        <taxon>Actinomycetota</taxon>
        <taxon>Actinomycetes</taxon>
        <taxon>Streptosporangiales</taxon>
        <taxon>Thermomonosporaceae</taxon>
        <taxon>Actinomadura</taxon>
    </lineage>
</organism>
<reference evidence="2" key="1">
    <citation type="submission" date="2021-03" db="EMBL/GenBank/DDBJ databases">
        <authorList>
            <person name="Kanchanasin P."/>
            <person name="Saeng-In P."/>
            <person name="Phongsopitanun W."/>
            <person name="Yuki M."/>
            <person name="Kudo T."/>
            <person name="Ohkuma M."/>
            <person name="Tanasupawat S."/>
        </authorList>
    </citation>
    <scope>NUCLEOTIDE SEQUENCE</scope>
    <source>
        <strain evidence="2">GKU 128</strain>
    </source>
</reference>
<keyword evidence="1" id="KW-0732">Signal</keyword>